<dbReference type="EMBL" id="JARQBJ010000001">
    <property type="protein sequence ID" value="MDT2809370.1"/>
    <property type="molecule type" value="Genomic_DNA"/>
</dbReference>
<organism evidence="1 2">
    <name type="scientific">Enterococcus asini</name>
    <dbReference type="NCBI Taxonomy" id="57732"/>
    <lineage>
        <taxon>Bacteria</taxon>
        <taxon>Bacillati</taxon>
        <taxon>Bacillota</taxon>
        <taxon>Bacilli</taxon>
        <taxon>Lactobacillales</taxon>
        <taxon>Enterococcaceae</taxon>
        <taxon>Enterococcus</taxon>
    </lineage>
</organism>
<accession>A0AAW8TWQ0</accession>
<comment type="caution">
    <text evidence="1">The sequence shown here is derived from an EMBL/GenBank/DDBJ whole genome shotgun (WGS) entry which is preliminary data.</text>
</comment>
<proteinExistence type="predicted"/>
<dbReference type="RefSeq" id="WP_010753988.1">
    <property type="nucleotide sequence ID" value="NZ_CABJBY010000004.1"/>
</dbReference>
<name>A0AAW8TWQ0_9ENTE</name>
<dbReference type="AlphaFoldDB" id="A0AAW8TWQ0"/>
<dbReference type="Pfam" id="PF11687">
    <property type="entry name" value="DUF3284"/>
    <property type="match status" value="1"/>
</dbReference>
<evidence type="ECO:0000313" key="1">
    <source>
        <dbReference type="EMBL" id="MDT2809370.1"/>
    </source>
</evidence>
<dbReference type="GeneID" id="78365413"/>
<dbReference type="Proteomes" id="UP001256711">
    <property type="component" value="Unassembled WGS sequence"/>
</dbReference>
<sequence>MKIEKTLNIPAEFFYNKVIDSVIFDVRQATGKDLTRKQLKNFEYVKTFSKNSRAKIKIDEVVENQTYQFKTSTTKNDFVARYDIEPLTDSSCKVSYTETMKSFGFMQQMNDMVLGIVVGMFKRRHFKKMLTMIEQSY</sequence>
<dbReference type="InterPro" id="IPR021701">
    <property type="entry name" value="DUF3284"/>
</dbReference>
<reference evidence="1" key="1">
    <citation type="submission" date="2023-03" db="EMBL/GenBank/DDBJ databases">
        <authorList>
            <person name="Shen W."/>
            <person name="Cai J."/>
        </authorList>
    </citation>
    <scope>NUCLEOTIDE SEQUENCE</scope>
    <source>
        <strain evidence="1">B226-2</strain>
    </source>
</reference>
<gene>
    <name evidence="1" type="ORF">P7H43_02520</name>
</gene>
<evidence type="ECO:0000313" key="2">
    <source>
        <dbReference type="Proteomes" id="UP001256711"/>
    </source>
</evidence>
<protein>
    <submittedName>
        <fullName evidence="1">DUF3284 domain-containing protein</fullName>
    </submittedName>
</protein>